<evidence type="ECO:0000256" key="1">
    <source>
        <dbReference type="ARBA" id="ARBA00009477"/>
    </source>
</evidence>
<dbReference type="Pfam" id="PF25917">
    <property type="entry name" value="BSH_RND"/>
    <property type="match status" value="1"/>
</dbReference>
<dbReference type="FunFam" id="2.40.30.170:FF:000010">
    <property type="entry name" value="Efflux RND transporter periplasmic adaptor subunit"/>
    <property type="match status" value="1"/>
</dbReference>
<evidence type="ECO:0000313" key="6">
    <source>
        <dbReference type="Proteomes" id="UP001315686"/>
    </source>
</evidence>
<dbReference type="NCBIfam" id="TIGR01730">
    <property type="entry name" value="RND_mfp"/>
    <property type="match status" value="1"/>
</dbReference>
<organism evidence="5 6">
    <name type="scientific">Harenicola maris</name>
    <dbReference type="NCBI Taxonomy" id="2841044"/>
    <lineage>
        <taxon>Bacteria</taxon>
        <taxon>Pseudomonadati</taxon>
        <taxon>Pseudomonadota</taxon>
        <taxon>Alphaproteobacteria</taxon>
        <taxon>Rhodobacterales</taxon>
        <taxon>Paracoccaceae</taxon>
        <taxon>Harenicola</taxon>
    </lineage>
</organism>
<evidence type="ECO:0000313" key="5">
    <source>
        <dbReference type="EMBL" id="MBT0956639.1"/>
    </source>
</evidence>
<sequence length="387" mass="40781">MGAHSVRQLAIFLLSVAVLFGAYVMTFGMPAQVSQLVGGAPEAGGNAGANQAQAGRGPGGRGGRGGNRATSVVVETLEETSYALVLRTVGTASSARKSSVTMSETGEVVEVALEANALVESGDVLLRLDARTQRLSLDVAQAELDQARDTLARYKTLQSSGNLTVTNVNLSEAEVAVRLAEANVGMAELALEERTIVAPISGRLGLSDVHVGDLLSSGDVVVTIDDSSKLYAEFEVPERSIGLLEVGKKVSVGTPTYAGRIFEGQIVAFDSRLDGVTRSVTVKAEIDNSEGLLWSGMTFLVRMLEETDPLPSVPSTAITWDRSGAGFWVVTDGKATRRPVTIRYREGDRVWLDTDVEPGAQIVTEGASKLREGAAVSDLSAEQRANS</sequence>
<comment type="similarity">
    <text evidence="1">Belongs to the membrane fusion protein (MFP) (TC 8.A.1) family.</text>
</comment>
<comment type="caution">
    <text evidence="5">The sequence shown here is derived from an EMBL/GenBank/DDBJ whole genome shotgun (WGS) entry which is preliminary data.</text>
</comment>
<accession>A0AAP2G7L9</accession>
<dbReference type="InterPro" id="IPR058625">
    <property type="entry name" value="MdtA-like_BSH"/>
</dbReference>
<evidence type="ECO:0000256" key="2">
    <source>
        <dbReference type="SAM" id="MobiDB-lite"/>
    </source>
</evidence>
<dbReference type="Gene3D" id="2.40.420.20">
    <property type="match status" value="1"/>
</dbReference>
<dbReference type="Pfam" id="PF25954">
    <property type="entry name" value="Beta-barrel_RND_2"/>
    <property type="match status" value="1"/>
</dbReference>
<reference evidence="5 6" key="1">
    <citation type="journal article" date="2021" name="Arch. Microbiol.">
        <title>Harenicola maris gen. nov., sp. nov. isolated from the Sea of Japan shallow sediments.</title>
        <authorList>
            <person name="Romanenko L.A."/>
            <person name="Kurilenko V.V."/>
            <person name="Chernysheva N.Y."/>
            <person name="Tekutyeva L.A."/>
            <person name="Velansky P.V."/>
            <person name="Svetashev V.I."/>
            <person name="Isaeva M.P."/>
        </authorList>
    </citation>
    <scope>NUCLEOTIDE SEQUENCE [LARGE SCALE GENOMIC DNA]</scope>
    <source>
        <strain evidence="5 6">KMM 3653</strain>
    </source>
</reference>
<dbReference type="EMBL" id="JADQAZ010000001">
    <property type="protein sequence ID" value="MBT0956639.1"/>
    <property type="molecule type" value="Genomic_DNA"/>
</dbReference>
<dbReference type="AlphaFoldDB" id="A0AAP2G7L9"/>
<dbReference type="PANTHER" id="PTHR30469:SF11">
    <property type="entry name" value="BLL4320 PROTEIN"/>
    <property type="match status" value="1"/>
</dbReference>
<dbReference type="PANTHER" id="PTHR30469">
    <property type="entry name" value="MULTIDRUG RESISTANCE PROTEIN MDTA"/>
    <property type="match status" value="1"/>
</dbReference>
<dbReference type="InterPro" id="IPR058792">
    <property type="entry name" value="Beta-barrel_RND_2"/>
</dbReference>
<gene>
    <name evidence="5" type="ORF">IV417_04525</name>
</gene>
<proteinExistence type="inferred from homology"/>
<dbReference type="Gene3D" id="2.40.50.100">
    <property type="match status" value="1"/>
</dbReference>
<dbReference type="GO" id="GO:0015562">
    <property type="term" value="F:efflux transmembrane transporter activity"/>
    <property type="evidence" value="ECO:0007669"/>
    <property type="project" value="TreeGrafter"/>
</dbReference>
<dbReference type="GO" id="GO:1990281">
    <property type="term" value="C:efflux pump complex"/>
    <property type="evidence" value="ECO:0007669"/>
    <property type="project" value="TreeGrafter"/>
</dbReference>
<feature type="domain" description="CusB-like beta-barrel" evidence="4">
    <location>
        <begin position="232"/>
        <end position="304"/>
    </location>
</feature>
<dbReference type="Gene3D" id="2.40.30.170">
    <property type="match status" value="1"/>
</dbReference>
<dbReference type="Gene3D" id="1.10.287.470">
    <property type="entry name" value="Helix hairpin bin"/>
    <property type="match status" value="1"/>
</dbReference>
<evidence type="ECO:0000259" key="4">
    <source>
        <dbReference type="Pfam" id="PF25954"/>
    </source>
</evidence>
<feature type="region of interest" description="Disordered" evidence="2">
    <location>
        <begin position="44"/>
        <end position="68"/>
    </location>
</feature>
<dbReference type="Proteomes" id="UP001315686">
    <property type="component" value="Unassembled WGS sequence"/>
</dbReference>
<evidence type="ECO:0000259" key="3">
    <source>
        <dbReference type="Pfam" id="PF25917"/>
    </source>
</evidence>
<dbReference type="SUPFAM" id="SSF111369">
    <property type="entry name" value="HlyD-like secretion proteins"/>
    <property type="match status" value="1"/>
</dbReference>
<name>A0AAP2G7L9_9RHOB</name>
<keyword evidence="6" id="KW-1185">Reference proteome</keyword>
<protein>
    <submittedName>
        <fullName evidence="5">Efflux RND transporter periplasmic adaptor subunit</fullName>
    </submittedName>
</protein>
<feature type="compositionally biased region" description="Gly residues" evidence="2">
    <location>
        <begin position="56"/>
        <end position="66"/>
    </location>
</feature>
<feature type="domain" description="Multidrug resistance protein MdtA-like barrel-sandwich hybrid" evidence="3">
    <location>
        <begin position="98"/>
        <end position="220"/>
    </location>
</feature>
<dbReference type="InterPro" id="IPR006143">
    <property type="entry name" value="RND_pump_MFP"/>
</dbReference>